<name>K0SMK6_THAOC</name>
<organism evidence="2 3">
    <name type="scientific">Thalassiosira oceanica</name>
    <name type="common">Marine diatom</name>
    <dbReference type="NCBI Taxonomy" id="159749"/>
    <lineage>
        <taxon>Eukaryota</taxon>
        <taxon>Sar</taxon>
        <taxon>Stramenopiles</taxon>
        <taxon>Ochrophyta</taxon>
        <taxon>Bacillariophyta</taxon>
        <taxon>Coscinodiscophyceae</taxon>
        <taxon>Thalassiosirophycidae</taxon>
        <taxon>Thalassiosirales</taxon>
        <taxon>Thalassiosiraceae</taxon>
        <taxon>Thalassiosira</taxon>
    </lineage>
</organism>
<sequence>MLKQALGRIDSLEKQHEEIKASVESETRALREDICRLKEANKALQASSKRDAEAQRKKVKALKCENKALKWSLGRLASKVQECWEYPPSGLFCHVLSGGAQDTLTSEGKTDEDPFRQIKSSPMKGRNPLPLCRFCFDNNREVVPLTIGRANMAKLIHHNRVISDYEVVCMCCVGRLVRVACVDEAFRGPADSTWTCPQAAISELGKALKSPKLKSLTWSGNPIESTEEMTLFTQALSQSNSVEALTFAWNINNENAQAPLLDVGFSRYKLLALRGNNLQTNGRTNISDLIAANPPLVELNLRVNRLNDDDAVLIAQSLGENTQLRC</sequence>
<dbReference type="SUPFAM" id="SSF52047">
    <property type="entry name" value="RNI-like"/>
    <property type="match status" value="1"/>
</dbReference>
<dbReference type="Proteomes" id="UP000266841">
    <property type="component" value="Unassembled WGS sequence"/>
</dbReference>
<protein>
    <submittedName>
        <fullName evidence="2">Uncharacterized protein</fullName>
    </submittedName>
</protein>
<gene>
    <name evidence="2" type="ORF">THAOC_12458</name>
</gene>
<accession>K0SMK6</accession>
<dbReference type="InterPro" id="IPR032675">
    <property type="entry name" value="LRR_dom_sf"/>
</dbReference>
<comment type="caution">
    <text evidence="2">The sequence shown here is derived from an EMBL/GenBank/DDBJ whole genome shotgun (WGS) entry which is preliminary data.</text>
</comment>
<keyword evidence="1" id="KW-0175">Coiled coil</keyword>
<reference evidence="2 3" key="1">
    <citation type="journal article" date="2012" name="Genome Biol.">
        <title>Genome and low-iron response of an oceanic diatom adapted to chronic iron limitation.</title>
        <authorList>
            <person name="Lommer M."/>
            <person name="Specht M."/>
            <person name="Roy A.S."/>
            <person name="Kraemer L."/>
            <person name="Andreson R."/>
            <person name="Gutowska M.A."/>
            <person name="Wolf J."/>
            <person name="Bergner S.V."/>
            <person name="Schilhabel M.B."/>
            <person name="Klostermeier U.C."/>
            <person name="Beiko R.G."/>
            <person name="Rosenstiel P."/>
            <person name="Hippler M."/>
            <person name="Laroche J."/>
        </authorList>
    </citation>
    <scope>NUCLEOTIDE SEQUENCE [LARGE SCALE GENOMIC DNA]</scope>
    <source>
        <strain evidence="2 3">CCMP1005</strain>
    </source>
</reference>
<dbReference type="AlphaFoldDB" id="K0SMK6"/>
<feature type="coiled-coil region" evidence="1">
    <location>
        <begin position="2"/>
        <end position="57"/>
    </location>
</feature>
<evidence type="ECO:0000313" key="3">
    <source>
        <dbReference type="Proteomes" id="UP000266841"/>
    </source>
</evidence>
<evidence type="ECO:0000256" key="1">
    <source>
        <dbReference type="SAM" id="Coils"/>
    </source>
</evidence>
<dbReference type="Gene3D" id="3.80.10.10">
    <property type="entry name" value="Ribonuclease Inhibitor"/>
    <property type="match status" value="1"/>
</dbReference>
<evidence type="ECO:0000313" key="2">
    <source>
        <dbReference type="EMBL" id="EJK66610.1"/>
    </source>
</evidence>
<dbReference type="EMBL" id="AGNL01014639">
    <property type="protein sequence ID" value="EJK66610.1"/>
    <property type="molecule type" value="Genomic_DNA"/>
</dbReference>
<keyword evidence="3" id="KW-1185">Reference proteome</keyword>
<proteinExistence type="predicted"/>